<dbReference type="InterPro" id="IPR052164">
    <property type="entry name" value="Anthracycline_SecMetBiosynth"/>
</dbReference>
<sequence>MSDVNSPYPPGTPCWIDLVAADQRAALDFYRGLFGWEGETGSPQTGGYTICTLDGKPVAGITTSISPDGGPARRTVWTTYFATSDVDASEKAIADSGGTVVSAGTDVRTLGRVSIDTDPTGAAFGLWQARDFLGARIVNEPGAFIWSELNTGDTDAAARFYSDVMGLTDAPLEGEEGYFGLAVDGRVVAGMQGLDKLPPGTPSHWLTYFAVEDTDTTADTATSTGGKVLKPPFNSSTGRMAVLQDPQGGKFAVITPFRPESR</sequence>
<evidence type="ECO:0000313" key="3">
    <source>
        <dbReference type="Proteomes" id="UP001500668"/>
    </source>
</evidence>
<reference evidence="2 3" key="1">
    <citation type="journal article" date="2019" name="Int. J. Syst. Evol. Microbiol.">
        <title>The Global Catalogue of Microorganisms (GCM) 10K type strain sequencing project: providing services to taxonomists for standard genome sequencing and annotation.</title>
        <authorList>
            <consortium name="The Broad Institute Genomics Platform"/>
            <consortium name="The Broad Institute Genome Sequencing Center for Infectious Disease"/>
            <person name="Wu L."/>
            <person name="Ma J."/>
        </authorList>
    </citation>
    <scope>NUCLEOTIDE SEQUENCE [LARGE SCALE GENOMIC DNA]</scope>
    <source>
        <strain evidence="2 3">JCM 5067</strain>
    </source>
</reference>
<dbReference type="EMBL" id="BAAACA010000009">
    <property type="protein sequence ID" value="GAA0587774.1"/>
    <property type="molecule type" value="Genomic_DNA"/>
</dbReference>
<keyword evidence="3" id="KW-1185">Reference proteome</keyword>
<dbReference type="Gene3D" id="3.10.180.10">
    <property type="entry name" value="2,3-Dihydroxybiphenyl 1,2-Dioxygenase, domain 1"/>
    <property type="match status" value="2"/>
</dbReference>
<dbReference type="CDD" id="cd07247">
    <property type="entry name" value="SgaA_N_like"/>
    <property type="match status" value="2"/>
</dbReference>
<protein>
    <submittedName>
        <fullName evidence="2">VOC family protein</fullName>
    </submittedName>
</protein>
<dbReference type="InterPro" id="IPR004360">
    <property type="entry name" value="Glyas_Fos-R_dOase_dom"/>
</dbReference>
<dbReference type="Pfam" id="PF00903">
    <property type="entry name" value="Glyoxalase"/>
    <property type="match status" value="2"/>
</dbReference>
<feature type="domain" description="VOC" evidence="1">
    <location>
        <begin position="143"/>
        <end position="256"/>
    </location>
</feature>
<dbReference type="SUPFAM" id="SSF54593">
    <property type="entry name" value="Glyoxalase/Bleomycin resistance protein/Dihydroxybiphenyl dioxygenase"/>
    <property type="match status" value="2"/>
</dbReference>
<dbReference type="PROSITE" id="PS51819">
    <property type="entry name" value="VOC"/>
    <property type="match status" value="2"/>
</dbReference>
<dbReference type="InterPro" id="IPR029068">
    <property type="entry name" value="Glyas_Bleomycin-R_OHBP_Dase"/>
</dbReference>
<name>A0ABN1FCA3_9ACTN</name>
<dbReference type="PANTHER" id="PTHR33993">
    <property type="entry name" value="GLYOXALASE-RELATED"/>
    <property type="match status" value="1"/>
</dbReference>
<comment type="caution">
    <text evidence="2">The sequence shown here is derived from an EMBL/GenBank/DDBJ whole genome shotgun (WGS) entry which is preliminary data.</text>
</comment>
<feature type="domain" description="VOC" evidence="1">
    <location>
        <begin position="12"/>
        <end position="129"/>
    </location>
</feature>
<dbReference type="InterPro" id="IPR037523">
    <property type="entry name" value="VOC_core"/>
</dbReference>
<dbReference type="Proteomes" id="UP001500668">
    <property type="component" value="Unassembled WGS sequence"/>
</dbReference>
<dbReference type="RefSeq" id="WP_344071683.1">
    <property type="nucleotide sequence ID" value="NZ_BAAACA010000009.1"/>
</dbReference>
<gene>
    <name evidence="2" type="ORF">GCM10010394_16140</name>
</gene>
<dbReference type="PANTHER" id="PTHR33993:SF14">
    <property type="entry name" value="GB|AAF24581.1"/>
    <property type="match status" value="1"/>
</dbReference>
<accession>A0ABN1FCA3</accession>
<proteinExistence type="predicted"/>
<evidence type="ECO:0000313" key="2">
    <source>
        <dbReference type="EMBL" id="GAA0587774.1"/>
    </source>
</evidence>
<organism evidence="2 3">
    <name type="scientific">Streptomyces crystallinus</name>
    <dbReference type="NCBI Taxonomy" id="68191"/>
    <lineage>
        <taxon>Bacteria</taxon>
        <taxon>Bacillati</taxon>
        <taxon>Actinomycetota</taxon>
        <taxon>Actinomycetes</taxon>
        <taxon>Kitasatosporales</taxon>
        <taxon>Streptomycetaceae</taxon>
        <taxon>Streptomyces</taxon>
    </lineage>
</organism>
<evidence type="ECO:0000259" key="1">
    <source>
        <dbReference type="PROSITE" id="PS51819"/>
    </source>
</evidence>